<accession>A0A1I8FK92</accession>
<evidence type="ECO:0000259" key="2">
    <source>
        <dbReference type="PROSITE" id="PS50106"/>
    </source>
</evidence>
<keyword evidence="1" id="KW-1133">Transmembrane helix</keyword>
<dbReference type="InterPro" id="IPR001478">
    <property type="entry name" value="PDZ"/>
</dbReference>
<reference evidence="4" key="1">
    <citation type="submission" date="2016-11" db="UniProtKB">
        <authorList>
            <consortium name="WormBaseParasite"/>
        </authorList>
    </citation>
    <scope>IDENTIFICATION</scope>
</reference>
<keyword evidence="1" id="KW-0472">Membrane</keyword>
<protein>
    <submittedName>
        <fullName evidence="4">PDZ domain-containing protein</fullName>
    </submittedName>
</protein>
<evidence type="ECO:0000313" key="4">
    <source>
        <dbReference type="WBParaSite" id="maker-unitig_38024-snap-gene-0.1-mRNA-1"/>
    </source>
</evidence>
<dbReference type="Pfam" id="PF00595">
    <property type="entry name" value="PDZ"/>
    <property type="match status" value="1"/>
</dbReference>
<proteinExistence type="predicted"/>
<dbReference type="InterPro" id="IPR051342">
    <property type="entry name" value="PDZ_scaffold"/>
</dbReference>
<dbReference type="SUPFAM" id="SSF50156">
    <property type="entry name" value="PDZ domain-like"/>
    <property type="match status" value="1"/>
</dbReference>
<dbReference type="PANTHER" id="PTHR19964:SF89">
    <property type="entry name" value="INACTIVATION-NO-AFTER-POTENTIAL D PROTEIN-LIKE PROTEIN"/>
    <property type="match status" value="1"/>
</dbReference>
<feature type="domain" description="PDZ" evidence="2">
    <location>
        <begin position="196"/>
        <end position="264"/>
    </location>
</feature>
<evidence type="ECO:0000313" key="3">
    <source>
        <dbReference type="Proteomes" id="UP000095280"/>
    </source>
</evidence>
<dbReference type="Proteomes" id="UP000095280">
    <property type="component" value="Unplaced"/>
</dbReference>
<dbReference type="PROSITE" id="PS50106">
    <property type="entry name" value="PDZ"/>
    <property type="match status" value="1"/>
</dbReference>
<dbReference type="WBParaSite" id="maker-unitig_38024-snap-gene-0.1-mRNA-1">
    <property type="protein sequence ID" value="maker-unitig_38024-snap-gene-0.1-mRNA-1"/>
    <property type="gene ID" value="maker-unitig_38024-snap-gene-0.1"/>
</dbReference>
<evidence type="ECO:0000256" key="1">
    <source>
        <dbReference type="SAM" id="Phobius"/>
    </source>
</evidence>
<dbReference type="Gene3D" id="2.30.42.10">
    <property type="match status" value="1"/>
</dbReference>
<dbReference type="InterPro" id="IPR036034">
    <property type="entry name" value="PDZ_sf"/>
</dbReference>
<keyword evidence="3" id="KW-1185">Reference proteome</keyword>
<organism evidence="3 4">
    <name type="scientific">Macrostomum lignano</name>
    <dbReference type="NCBI Taxonomy" id="282301"/>
    <lineage>
        <taxon>Eukaryota</taxon>
        <taxon>Metazoa</taxon>
        <taxon>Spiralia</taxon>
        <taxon>Lophotrochozoa</taxon>
        <taxon>Platyhelminthes</taxon>
        <taxon>Rhabditophora</taxon>
        <taxon>Macrostomorpha</taxon>
        <taxon>Macrostomida</taxon>
        <taxon>Macrostomidae</taxon>
        <taxon>Macrostomum</taxon>
    </lineage>
</organism>
<name>A0A1I8FK92_9PLAT</name>
<sequence>AASAAACSGFCLAGRHAYLTGAVALSPGGDEPDGRVAVLLLPLRILADSTAACCCCWAAAAAAAAAVCCLLLMFAAPPLVLVNDLRETVLTATWQQPAVNASAHVIVQGLAAPRRRRAEFQLSVSVANADLPTPRLTVQHWRASPGLLDVRLLLLLLLLVDDDAAAGVETELPPFEFELGPRNSIKAMTSSVTLWLIPTRKAAGTTWASHCPAIGIPDKMSVFVCGIRPDGAAAADGRLKVGDELLEVNGQSLQGKSHLNAARR</sequence>
<keyword evidence="1" id="KW-0812">Transmembrane</keyword>
<feature type="transmembrane region" description="Helical" evidence="1">
    <location>
        <begin position="49"/>
        <end position="76"/>
    </location>
</feature>
<dbReference type="PANTHER" id="PTHR19964">
    <property type="entry name" value="MULTIPLE PDZ DOMAIN PROTEIN"/>
    <property type="match status" value="1"/>
</dbReference>
<dbReference type="AlphaFoldDB" id="A0A1I8FK92"/>